<keyword evidence="2" id="KW-1003">Cell membrane</keyword>
<evidence type="ECO:0000256" key="7">
    <source>
        <dbReference type="SAM" id="Phobius"/>
    </source>
</evidence>
<dbReference type="InterPro" id="IPR052027">
    <property type="entry name" value="PspC"/>
</dbReference>
<dbReference type="PANTHER" id="PTHR33885:SF3">
    <property type="entry name" value="PHAGE SHOCK PROTEIN C"/>
    <property type="match status" value="1"/>
</dbReference>
<dbReference type="Pfam" id="PF04024">
    <property type="entry name" value="PspC"/>
    <property type="match status" value="1"/>
</dbReference>
<protein>
    <recommendedName>
        <fullName evidence="8">Phage shock protein PspC N-terminal domain-containing protein</fullName>
    </recommendedName>
</protein>
<dbReference type="EMBL" id="VSSQ01060212">
    <property type="protein sequence ID" value="MPN13684.1"/>
    <property type="molecule type" value="Genomic_DNA"/>
</dbReference>
<dbReference type="GO" id="GO:0005886">
    <property type="term" value="C:plasma membrane"/>
    <property type="evidence" value="ECO:0007669"/>
    <property type="project" value="UniProtKB-SubCell"/>
</dbReference>
<dbReference type="AlphaFoldDB" id="A0A645FMX6"/>
<feature type="transmembrane region" description="Helical" evidence="7">
    <location>
        <begin position="140"/>
        <end position="162"/>
    </location>
</feature>
<sequence>MQENPDIQEKKEPKESDFTAPGEHETGYTERSWEKPEKTMEEKGTTIDSEYQERKEPVASQFKAPGEHETGYTEKSWEKPEKTMEGGKEGRTGAGGETREEESTGYKKKKRLTRSKTDRMIFGVCSGLGEYFGIDPTIVRLIFVLLAFEGIGILLYIIMAIVMPQEDSVK</sequence>
<organism evidence="9">
    <name type="scientific">bioreactor metagenome</name>
    <dbReference type="NCBI Taxonomy" id="1076179"/>
    <lineage>
        <taxon>unclassified sequences</taxon>
        <taxon>metagenomes</taxon>
        <taxon>ecological metagenomes</taxon>
    </lineage>
</organism>
<comment type="subcellular location">
    <subcellularLocation>
        <location evidence="1">Cell membrane</location>
        <topology evidence="1">Single-pass membrane protein</topology>
    </subcellularLocation>
</comment>
<evidence type="ECO:0000256" key="1">
    <source>
        <dbReference type="ARBA" id="ARBA00004162"/>
    </source>
</evidence>
<accession>A0A645FMX6</accession>
<reference evidence="9" key="1">
    <citation type="submission" date="2019-08" db="EMBL/GenBank/DDBJ databases">
        <authorList>
            <person name="Kucharzyk K."/>
            <person name="Murdoch R.W."/>
            <person name="Higgins S."/>
            <person name="Loffler F."/>
        </authorList>
    </citation>
    <scope>NUCLEOTIDE SEQUENCE</scope>
</reference>
<feature type="region of interest" description="Disordered" evidence="6">
    <location>
        <begin position="1"/>
        <end position="110"/>
    </location>
</feature>
<keyword evidence="5 7" id="KW-0472">Membrane</keyword>
<evidence type="ECO:0000256" key="3">
    <source>
        <dbReference type="ARBA" id="ARBA00022692"/>
    </source>
</evidence>
<evidence type="ECO:0000256" key="5">
    <source>
        <dbReference type="ARBA" id="ARBA00023136"/>
    </source>
</evidence>
<evidence type="ECO:0000259" key="8">
    <source>
        <dbReference type="Pfam" id="PF04024"/>
    </source>
</evidence>
<feature type="domain" description="Phage shock protein PspC N-terminal" evidence="8">
    <location>
        <begin position="110"/>
        <end position="166"/>
    </location>
</feature>
<comment type="caution">
    <text evidence="9">The sequence shown here is derived from an EMBL/GenBank/DDBJ whole genome shotgun (WGS) entry which is preliminary data.</text>
</comment>
<dbReference type="InterPro" id="IPR007168">
    <property type="entry name" value="Phageshock_PspC_N"/>
</dbReference>
<evidence type="ECO:0000256" key="4">
    <source>
        <dbReference type="ARBA" id="ARBA00022989"/>
    </source>
</evidence>
<dbReference type="PANTHER" id="PTHR33885">
    <property type="entry name" value="PHAGE SHOCK PROTEIN C"/>
    <property type="match status" value="1"/>
</dbReference>
<feature type="compositionally biased region" description="Basic and acidic residues" evidence="6">
    <location>
        <begin position="65"/>
        <end position="105"/>
    </location>
</feature>
<keyword evidence="3 7" id="KW-0812">Transmembrane</keyword>
<keyword evidence="4 7" id="KW-1133">Transmembrane helix</keyword>
<gene>
    <name evidence="9" type="ORF">SDC9_161007</name>
</gene>
<proteinExistence type="predicted"/>
<evidence type="ECO:0000313" key="9">
    <source>
        <dbReference type="EMBL" id="MPN13684.1"/>
    </source>
</evidence>
<evidence type="ECO:0000256" key="2">
    <source>
        <dbReference type="ARBA" id="ARBA00022475"/>
    </source>
</evidence>
<evidence type="ECO:0000256" key="6">
    <source>
        <dbReference type="SAM" id="MobiDB-lite"/>
    </source>
</evidence>
<name>A0A645FMX6_9ZZZZ</name>
<feature type="compositionally biased region" description="Basic and acidic residues" evidence="6">
    <location>
        <begin position="7"/>
        <end position="57"/>
    </location>
</feature>